<gene>
    <name evidence="7" type="ORF">E1298_08250</name>
</gene>
<comment type="caution">
    <text evidence="7">The sequence shown here is derived from an EMBL/GenBank/DDBJ whole genome shotgun (WGS) entry which is preliminary data.</text>
</comment>
<feature type="signal peptide" evidence="5">
    <location>
        <begin position="1"/>
        <end position="31"/>
    </location>
</feature>
<accession>A0A4R5C9X4</accession>
<evidence type="ECO:0000259" key="6">
    <source>
        <dbReference type="PROSITE" id="PS51884"/>
    </source>
</evidence>
<keyword evidence="5" id="KW-0732">Signal</keyword>
<evidence type="ECO:0000256" key="4">
    <source>
        <dbReference type="SAM" id="MobiDB-lite"/>
    </source>
</evidence>
<keyword evidence="1" id="KW-0134">Cell wall</keyword>
<dbReference type="InterPro" id="IPR005528">
    <property type="entry name" value="ChpA-H"/>
</dbReference>
<reference evidence="7 8" key="1">
    <citation type="submission" date="2019-03" db="EMBL/GenBank/DDBJ databases">
        <title>Draft genome sequences of novel Actinobacteria.</title>
        <authorList>
            <person name="Sahin N."/>
            <person name="Ay H."/>
            <person name="Saygin H."/>
        </authorList>
    </citation>
    <scope>NUCLEOTIDE SEQUENCE [LARGE SCALE GENOMIC DNA]</scope>
    <source>
        <strain evidence="7 8">H3C3</strain>
    </source>
</reference>
<dbReference type="EMBL" id="SMKU01000025">
    <property type="protein sequence ID" value="TDD93874.1"/>
    <property type="molecule type" value="Genomic_DNA"/>
</dbReference>
<keyword evidence="8" id="KW-1185">Reference proteome</keyword>
<feature type="compositionally biased region" description="Basic residues" evidence="4">
    <location>
        <begin position="101"/>
        <end position="118"/>
    </location>
</feature>
<evidence type="ECO:0000256" key="5">
    <source>
        <dbReference type="SAM" id="SignalP"/>
    </source>
</evidence>
<evidence type="ECO:0000313" key="8">
    <source>
        <dbReference type="Proteomes" id="UP000294513"/>
    </source>
</evidence>
<dbReference type="OrthoDB" id="3544424at2"/>
<dbReference type="Pfam" id="PF03777">
    <property type="entry name" value="ChpA-C"/>
    <property type="match status" value="1"/>
</dbReference>
<evidence type="ECO:0000313" key="7">
    <source>
        <dbReference type="EMBL" id="TDD93874.1"/>
    </source>
</evidence>
<keyword evidence="3" id="KW-0034">Amyloid</keyword>
<feature type="chain" id="PRO_5038664190" evidence="5">
    <location>
        <begin position="32"/>
        <end position="166"/>
    </location>
</feature>
<dbReference type="RefSeq" id="WP_131890631.1">
    <property type="nucleotide sequence ID" value="NZ_SMKU01000025.1"/>
</dbReference>
<name>A0A4R5C9X4_9ACTN</name>
<sequence length="166" mass="16368">MRIWPKNTGRAAALAAAGFIALGAAFAPAAAAEAGGMQTSGTSSALSGNQLAAPISAPVSICGNSAAVVGLAKAWCKGGAHVVNGGHDPRPSTPKDPAKPVKPRKASKHRPAAGHHKLPSTTRSAGPRPDALHGLTRTVQGDLAAVRPGVLMPQGLPVPKGAPGLG</sequence>
<dbReference type="AlphaFoldDB" id="A0A4R5C9X4"/>
<keyword evidence="2" id="KW-0130">Cell adhesion</keyword>
<proteinExistence type="predicted"/>
<dbReference type="GO" id="GO:0007155">
    <property type="term" value="P:cell adhesion"/>
    <property type="evidence" value="ECO:0007669"/>
    <property type="project" value="UniProtKB-KW"/>
</dbReference>
<evidence type="ECO:0000256" key="1">
    <source>
        <dbReference type="ARBA" id="ARBA00022512"/>
    </source>
</evidence>
<feature type="region of interest" description="Disordered" evidence="4">
    <location>
        <begin position="80"/>
        <end position="166"/>
    </location>
</feature>
<protein>
    <submittedName>
        <fullName evidence="7">Chaplin</fullName>
    </submittedName>
</protein>
<organism evidence="7 8">
    <name type="scientific">Actinomadura rubrisoli</name>
    <dbReference type="NCBI Taxonomy" id="2530368"/>
    <lineage>
        <taxon>Bacteria</taxon>
        <taxon>Bacillati</taxon>
        <taxon>Actinomycetota</taxon>
        <taxon>Actinomycetes</taxon>
        <taxon>Streptosporangiales</taxon>
        <taxon>Thermomonosporaceae</taxon>
        <taxon>Actinomadura</taxon>
    </lineage>
</organism>
<keyword evidence="1" id="KW-0964">Secreted</keyword>
<dbReference type="Proteomes" id="UP000294513">
    <property type="component" value="Unassembled WGS sequence"/>
</dbReference>
<evidence type="ECO:0000256" key="3">
    <source>
        <dbReference type="ARBA" id="ARBA00023087"/>
    </source>
</evidence>
<evidence type="ECO:0000256" key="2">
    <source>
        <dbReference type="ARBA" id="ARBA00022889"/>
    </source>
</evidence>
<dbReference type="PROSITE" id="PS51884">
    <property type="entry name" value="CHAPLIN"/>
    <property type="match status" value="1"/>
</dbReference>
<feature type="domain" description="Chaplin" evidence="6">
    <location>
        <begin position="42"/>
        <end position="82"/>
    </location>
</feature>